<dbReference type="Pfam" id="PF26217">
    <property type="entry name" value="GDPGP1_N"/>
    <property type="match status" value="1"/>
</dbReference>
<name>A0AA35TSE0_GEOBA</name>
<dbReference type="PANTHER" id="PTHR20884">
    <property type="entry name" value="GDP-D-GLUCOSE PHOSPHORYLASE 1"/>
    <property type="match status" value="1"/>
</dbReference>
<dbReference type="GO" id="GO:0080048">
    <property type="term" value="F:GDP-D-glucose phosphorylase activity"/>
    <property type="evidence" value="ECO:0007669"/>
    <property type="project" value="UniProtKB-EC"/>
</dbReference>
<accession>A0AA35TSE0</accession>
<gene>
    <name evidence="2" type="ORF">GBAR_LOCUS28590</name>
</gene>
<feature type="domain" description="GDPGP1-like N-terminal" evidence="1">
    <location>
        <begin position="1"/>
        <end position="85"/>
    </location>
</feature>
<dbReference type="Proteomes" id="UP001174909">
    <property type="component" value="Unassembled WGS sequence"/>
</dbReference>
<dbReference type="AlphaFoldDB" id="A0AA35TSE0"/>
<dbReference type="InterPro" id="IPR058866">
    <property type="entry name" value="GDPGP1_N"/>
</dbReference>
<sequence>MRDGVFRYDLQEVASRTVPGQYGFVALNNPKRFSHRRPPADMQMLVQPFDPNQFNFNRVKEKEVLFEVRRRRKDEGQDTAEVILSLDTTTDVSSNQSLCVGSCPAPCEPAMFPARRLRGVCIHLVLAHTHSVAIHLHVAGLADRKIEFFFPGCSCVAFSPPCWCIYFKWNVSVQVEILLKIELNNRAQCMDASRFPFSVNF</sequence>
<proteinExistence type="predicted"/>
<dbReference type="GO" id="GO:0005737">
    <property type="term" value="C:cytoplasm"/>
    <property type="evidence" value="ECO:0007669"/>
    <property type="project" value="UniProtKB-SubCell"/>
</dbReference>
<dbReference type="GO" id="GO:0006006">
    <property type="term" value="P:glucose metabolic process"/>
    <property type="evidence" value="ECO:0007669"/>
    <property type="project" value="TreeGrafter"/>
</dbReference>
<dbReference type="InterPro" id="IPR026506">
    <property type="entry name" value="GDPGP"/>
</dbReference>
<evidence type="ECO:0000259" key="1">
    <source>
        <dbReference type="Pfam" id="PF26217"/>
    </source>
</evidence>
<dbReference type="PANTHER" id="PTHR20884:SF8">
    <property type="entry name" value="GDP-D-GLUCOSE PHOSPHORYLASE 1"/>
    <property type="match status" value="1"/>
</dbReference>
<dbReference type="GO" id="GO:0005085">
    <property type="term" value="F:guanyl-nucleotide exchange factor activity"/>
    <property type="evidence" value="ECO:0007669"/>
    <property type="project" value="UniProtKB-KW"/>
</dbReference>
<evidence type="ECO:0000313" key="3">
    <source>
        <dbReference type="Proteomes" id="UP001174909"/>
    </source>
</evidence>
<protein>
    <submittedName>
        <fullName evidence="2">GDP-D-glucose phosphorylase 1</fullName>
    </submittedName>
</protein>
<evidence type="ECO:0000313" key="2">
    <source>
        <dbReference type="EMBL" id="CAI8052237.1"/>
    </source>
</evidence>
<comment type="caution">
    <text evidence="2">The sequence shown here is derived from an EMBL/GenBank/DDBJ whole genome shotgun (WGS) entry which is preliminary data.</text>
</comment>
<keyword evidence="3" id="KW-1185">Reference proteome</keyword>
<dbReference type="GO" id="GO:0016787">
    <property type="term" value="F:hydrolase activity"/>
    <property type="evidence" value="ECO:0007669"/>
    <property type="project" value="UniProtKB-KW"/>
</dbReference>
<dbReference type="EMBL" id="CASHTH010003996">
    <property type="protein sequence ID" value="CAI8052237.1"/>
    <property type="molecule type" value="Genomic_DNA"/>
</dbReference>
<dbReference type="GO" id="GO:0000166">
    <property type="term" value="F:nucleotide binding"/>
    <property type="evidence" value="ECO:0007669"/>
    <property type="project" value="UniProtKB-KW"/>
</dbReference>
<reference evidence="2" key="1">
    <citation type="submission" date="2023-03" db="EMBL/GenBank/DDBJ databases">
        <authorList>
            <person name="Steffen K."/>
            <person name="Cardenas P."/>
        </authorList>
    </citation>
    <scope>NUCLEOTIDE SEQUENCE</scope>
</reference>
<organism evidence="2 3">
    <name type="scientific">Geodia barretti</name>
    <name type="common">Barrett's horny sponge</name>
    <dbReference type="NCBI Taxonomy" id="519541"/>
    <lineage>
        <taxon>Eukaryota</taxon>
        <taxon>Metazoa</taxon>
        <taxon>Porifera</taxon>
        <taxon>Demospongiae</taxon>
        <taxon>Heteroscleromorpha</taxon>
        <taxon>Tetractinellida</taxon>
        <taxon>Astrophorina</taxon>
        <taxon>Geodiidae</taxon>
        <taxon>Geodia</taxon>
    </lineage>
</organism>